<dbReference type="PhylomeDB" id="A7T824"/>
<dbReference type="GO" id="GO:0004747">
    <property type="term" value="F:ribokinase activity"/>
    <property type="evidence" value="ECO:0000318"/>
    <property type="project" value="GO_Central"/>
</dbReference>
<dbReference type="SUPFAM" id="SSF53613">
    <property type="entry name" value="Ribokinase-like"/>
    <property type="match status" value="1"/>
</dbReference>
<evidence type="ECO:0000256" key="1">
    <source>
        <dbReference type="ARBA" id="ARBA00022679"/>
    </source>
</evidence>
<accession>A7T824</accession>
<dbReference type="SUPFAM" id="SSF110296">
    <property type="entry name" value="Oligoxyloglucan reducing end-specific cellobiohydrolase"/>
    <property type="match status" value="1"/>
</dbReference>
<dbReference type="Proteomes" id="UP000001593">
    <property type="component" value="Unassembled WGS sequence"/>
</dbReference>
<dbReference type="PANTHER" id="PTHR10584">
    <property type="entry name" value="SUGAR KINASE"/>
    <property type="match status" value="1"/>
</dbReference>
<dbReference type="AlphaFoldDB" id="A7T824"/>
<name>A7T824_NEMVE</name>
<dbReference type="InterPro" id="IPR011611">
    <property type="entry name" value="PfkB_dom"/>
</dbReference>
<dbReference type="STRING" id="45351.A7T824"/>
<keyword evidence="1" id="KW-0808">Transferase</keyword>
<reference evidence="4 5" key="1">
    <citation type="journal article" date="2007" name="Science">
        <title>Sea anemone genome reveals ancestral eumetazoan gene repertoire and genomic organization.</title>
        <authorList>
            <person name="Putnam N.H."/>
            <person name="Srivastava M."/>
            <person name="Hellsten U."/>
            <person name="Dirks B."/>
            <person name="Chapman J."/>
            <person name="Salamov A."/>
            <person name="Terry A."/>
            <person name="Shapiro H."/>
            <person name="Lindquist E."/>
            <person name="Kapitonov V.V."/>
            <person name="Jurka J."/>
            <person name="Genikhovich G."/>
            <person name="Grigoriev I.V."/>
            <person name="Lucas S.M."/>
            <person name="Steele R.E."/>
            <person name="Finnerty J.R."/>
            <person name="Technau U."/>
            <person name="Martindale M.Q."/>
            <person name="Rokhsar D.S."/>
        </authorList>
    </citation>
    <scope>NUCLEOTIDE SEQUENCE [LARGE SCALE GENOMIC DNA]</scope>
    <source>
        <strain evidence="5">CH2 X CH6</strain>
    </source>
</reference>
<dbReference type="HOGENOM" id="CLU_621591_0_0_1"/>
<keyword evidence="2" id="KW-0418">Kinase</keyword>
<evidence type="ECO:0000259" key="3">
    <source>
        <dbReference type="Pfam" id="PF00294"/>
    </source>
</evidence>
<evidence type="ECO:0000256" key="2">
    <source>
        <dbReference type="ARBA" id="ARBA00022777"/>
    </source>
</evidence>
<dbReference type="PANTHER" id="PTHR10584:SF166">
    <property type="entry name" value="RIBOKINASE"/>
    <property type="match status" value="1"/>
</dbReference>
<dbReference type="Pfam" id="PF00294">
    <property type="entry name" value="PfkB"/>
    <property type="match status" value="1"/>
</dbReference>
<protein>
    <recommendedName>
        <fullName evidence="3">Carbohydrate kinase PfkB domain-containing protein</fullName>
    </recommendedName>
</protein>
<sequence>MGAQDNDVVFFNGTKWDGKNPGSDGVEALWDYSTTNVAWTCSQQGGLERTTDGFASSQQITTPSGAPFVWELEIHPTVPTTIFGGFGDIYKSTDRGDNWTNLNSGAGEIEFISIAPSNADVIYVAGTDGSVKYTANGGTSWSAITVPTETPFGKTDKILGGSGTFVGLAASQFGVKTGVVSVVGGDFPNAYLEMMNAKGIDTEGIEIVQDGKTFFWSGRYHNDMNSRDTLITELNVLEHFNPVVPDSFKDAQVVMLGNLHPLTQASVLDQMEEKPKLVVLDTMNFWMDIALNDLHEVMKRIDVITINDEEARQLSGEYSLVNAAKKIHEMGPKYVVIKKGEHGALLFNEENMFYAPALPLAEVFDPTGAGDTFAGGFCGFLAKTEDVSFENMKNAIIYGSNLASFCVEKFGTQRMEELTKEEVTERLHAFKQLTQFDIEIE</sequence>
<feature type="domain" description="Carbohydrate kinase PfkB" evidence="3">
    <location>
        <begin position="155"/>
        <end position="415"/>
    </location>
</feature>
<dbReference type="EMBL" id="DS472440">
    <property type="protein sequence ID" value="EDO27872.1"/>
    <property type="molecule type" value="Genomic_DNA"/>
</dbReference>
<organism evidence="4 5">
    <name type="scientific">Nematostella vectensis</name>
    <name type="common">Starlet sea anemone</name>
    <dbReference type="NCBI Taxonomy" id="45351"/>
    <lineage>
        <taxon>Eukaryota</taxon>
        <taxon>Metazoa</taxon>
        <taxon>Cnidaria</taxon>
        <taxon>Anthozoa</taxon>
        <taxon>Hexacorallia</taxon>
        <taxon>Actiniaria</taxon>
        <taxon>Edwardsiidae</taxon>
        <taxon>Nematostella</taxon>
    </lineage>
</organism>
<evidence type="ECO:0000313" key="5">
    <source>
        <dbReference type="Proteomes" id="UP000001593"/>
    </source>
</evidence>
<gene>
    <name evidence="4" type="ORF">NEMVEDRAFT_v1g223614</name>
</gene>
<dbReference type="InterPro" id="IPR029056">
    <property type="entry name" value="Ribokinase-like"/>
</dbReference>
<dbReference type="GO" id="GO:0005829">
    <property type="term" value="C:cytosol"/>
    <property type="evidence" value="ECO:0000318"/>
    <property type="project" value="GO_Central"/>
</dbReference>
<dbReference type="eggNOG" id="KOG2855">
    <property type="taxonomic scope" value="Eukaryota"/>
</dbReference>
<dbReference type="InParanoid" id="A7T824"/>
<evidence type="ECO:0000313" key="4">
    <source>
        <dbReference type="EMBL" id="EDO27872.1"/>
    </source>
</evidence>
<proteinExistence type="predicted"/>
<dbReference type="Gene3D" id="3.40.1190.20">
    <property type="match status" value="1"/>
</dbReference>
<keyword evidence="5" id="KW-1185">Reference proteome</keyword>